<dbReference type="EMBL" id="NOXX01000094">
    <property type="protein sequence ID" value="OYQ49656.1"/>
    <property type="molecule type" value="Genomic_DNA"/>
</dbReference>
<sequence length="931" mass="99798">MVVFANAITGTNPNTANPYTTGQIVNSNITVSGIGRSGVTGSNANDRYNASGWDSASINTARYYEFIINPNSGYEIDFSSFVYTGQASGSGPTSVVIRSSADNYTNNVGVPTVSGTTINLSATAYQNITTPIRFRVYAFGASSPGGTFSINSFTFNGNVNLSTVPALTTNPSAVTGLDFFVDAGPSVSKPINVIGANLVPSIGTISITATTNFEVSSDNLNFGENAIIDYDAGTITSIPIYVRTVSGLSLGTYNGSIVINGGTAPDVTVNVQGIVRASFTIPYENNFRTQAAVDDAVAQGFVINNAVFNATGYKQISLNGFVETPTIDFTAYSSIQVGFDAATFGGVAGQTLELQISEDNGLTYTSIGSVVPTSATFAPSRTDVNLTNYPSTTGKFRVRMTAGGNTSRFRDFYVLETTLWDGTTWSNGAPDSKTIATIDGDYATSINGSINAKRMEVVSGAVQVNSGTTINLEDEINVASGSVNFENNAHLIQLNAAINKGEISVSRNAMMRRLDYVYWSSPVASQLLNDFSPLTLPNRFYTLDEATNEFQSVDPTVTNFSVGRGFMVRAPNNYPTTPQNFTGVFTGTPHNGTITVPITRTGLGYNLVGNPYPSPISATAFAALNPTIGTLYFWTHTTQGVGVSNYATFNATGAAASAGGEIPNGIIQVGQGFLINAPLNATSVTFNNLLRVNNFDDQFFRSTPIIADSARFWLNLNHEEDVVNQILIGYIPGATDAIDVMYDGKMFENTASSIYGILEDSAYSIVGKAFPFEYSDVVPLGFRAGQPGSYTLELKQFDGLFASGDSPIYLKDQLTGAVIDLKESVYNFTAEQGVFESRFEIVYENSLLAANNLYRSKDVQLFGKNGKLHIQSNHARIVSLKLFDMMGRMLLEDVSSPAQNWLLDISNVEEQVVIVRVELENSVVVINKFKL</sequence>
<reference evidence="1 2" key="1">
    <citation type="submission" date="2017-07" db="EMBL/GenBank/DDBJ databases">
        <title>Flavobacterium cyanobacteriorum sp. nov., isolated from cyanobacterial aggregates in a eutrophic lake.</title>
        <authorList>
            <person name="Cai H."/>
        </authorList>
    </citation>
    <scope>NUCLEOTIDE SEQUENCE [LARGE SCALE GENOMIC DNA]</scope>
    <source>
        <strain evidence="1 2">TH167</strain>
    </source>
</reference>
<keyword evidence="2" id="KW-1185">Reference proteome</keyword>
<name>A0A256A7D0_9FLAO</name>
<proteinExistence type="predicted"/>
<accession>A0A256A7D0</accession>
<evidence type="ECO:0000313" key="1">
    <source>
        <dbReference type="EMBL" id="OYQ49656.1"/>
    </source>
</evidence>
<dbReference type="AlphaFoldDB" id="A0A256A7D0"/>
<dbReference type="RefSeq" id="WP_094484972.1">
    <property type="nucleotide sequence ID" value="NZ_NOXX01000094.1"/>
</dbReference>
<dbReference type="OrthoDB" id="1652165at2"/>
<comment type="caution">
    <text evidence="1">The sequence shown here is derived from an EMBL/GenBank/DDBJ whole genome shotgun (WGS) entry which is preliminary data.</text>
</comment>
<protein>
    <submittedName>
        <fullName evidence="1">Uncharacterized protein</fullName>
    </submittedName>
</protein>
<gene>
    <name evidence="1" type="ORF">CHX27_01315</name>
</gene>
<organism evidence="1 2">
    <name type="scientific">Flavobacterium aurantiibacter</name>
    <dbReference type="NCBI Taxonomy" id="2023067"/>
    <lineage>
        <taxon>Bacteria</taxon>
        <taxon>Pseudomonadati</taxon>
        <taxon>Bacteroidota</taxon>
        <taxon>Flavobacteriia</taxon>
        <taxon>Flavobacteriales</taxon>
        <taxon>Flavobacteriaceae</taxon>
        <taxon>Flavobacterium</taxon>
    </lineage>
</organism>
<evidence type="ECO:0000313" key="2">
    <source>
        <dbReference type="Proteomes" id="UP000216035"/>
    </source>
</evidence>
<dbReference type="Proteomes" id="UP000216035">
    <property type="component" value="Unassembled WGS sequence"/>
</dbReference>